<evidence type="ECO:0000313" key="2">
    <source>
        <dbReference type="Proteomes" id="UP000004995"/>
    </source>
</evidence>
<organism evidence="1 2">
    <name type="scientific">Setaria italica</name>
    <name type="common">Foxtail millet</name>
    <name type="synonym">Panicum italicum</name>
    <dbReference type="NCBI Taxonomy" id="4555"/>
    <lineage>
        <taxon>Eukaryota</taxon>
        <taxon>Viridiplantae</taxon>
        <taxon>Streptophyta</taxon>
        <taxon>Embryophyta</taxon>
        <taxon>Tracheophyta</taxon>
        <taxon>Spermatophyta</taxon>
        <taxon>Magnoliopsida</taxon>
        <taxon>Liliopsida</taxon>
        <taxon>Poales</taxon>
        <taxon>Poaceae</taxon>
        <taxon>PACMAD clade</taxon>
        <taxon>Panicoideae</taxon>
        <taxon>Panicodae</taxon>
        <taxon>Paniceae</taxon>
        <taxon>Cenchrinae</taxon>
        <taxon>Setaria</taxon>
    </lineage>
</organism>
<name>K3YNV7_SETIT</name>
<dbReference type="EMBL" id="AGNK02003557">
    <property type="status" value="NOT_ANNOTATED_CDS"/>
    <property type="molecule type" value="Genomic_DNA"/>
</dbReference>
<protein>
    <submittedName>
        <fullName evidence="1">Uncharacterized protein</fullName>
    </submittedName>
</protein>
<sequence>MTLRQCTTVLILCFLLEDKPMRHISFSSR</sequence>
<accession>K3YNV7</accession>
<evidence type="ECO:0000313" key="1">
    <source>
        <dbReference type="EnsemblPlants" id="KQL00771"/>
    </source>
</evidence>
<keyword evidence="2" id="KW-1185">Reference proteome</keyword>
<reference evidence="2" key="1">
    <citation type="journal article" date="2012" name="Nat. Biotechnol.">
        <title>Reference genome sequence of the model plant Setaria.</title>
        <authorList>
            <person name="Bennetzen J.L."/>
            <person name="Schmutz J."/>
            <person name="Wang H."/>
            <person name="Percifield R."/>
            <person name="Hawkins J."/>
            <person name="Pontaroli A.C."/>
            <person name="Estep M."/>
            <person name="Feng L."/>
            <person name="Vaughn J.N."/>
            <person name="Grimwood J."/>
            <person name="Jenkins J."/>
            <person name="Barry K."/>
            <person name="Lindquist E."/>
            <person name="Hellsten U."/>
            <person name="Deshpande S."/>
            <person name="Wang X."/>
            <person name="Wu X."/>
            <person name="Mitros T."/>
            <person name="Triplett J."/>
            <person name="Yang X."/>
            <person name="Ye C.Y."/>
            <person name="Mauro-Herrera M."/>
            <person name="Wang L."/>
            <person name="Li P."/>
            <person name="Sharma M."/>
            <person name="Sharma R."/>
            <person name="Ronald P.C."/>
            <person name="Panaud O."/>
            <person name="Kellogg E.A."/>
            <person name="Brutnell T.P."/>
            <person name="Doust A.N."/>
            <person name="Tuskan G.A."/>
            <person name="Rokhsar D."/>
            <person name="Devos K.M."/>
        </authorList>
    </citation>
    <scope>NUCLEOTIDE SEQUENCE [LARGE SCALE GENOMIC DNA]</scope>
    <source>
        <strain evidence="2">cv. Yugu1</strain>
    </source>
</reference>
<reference evidence="1" key="2">
    <citation type="submission" date="2018-08" db="UniProtKB">
        <authorList>
            <consortium name="EnsemblPlants"/>
        </authorList>
    </citation>
    <scope>IDENTIFICATION</scope>
    <source>
        <strain evidence="1">Yugu1</strain>
    </source>
</reference>
<dbReference type="InParanoid" id="K3YNV7"/>
<dbReference type="Proteomes" id="UP000004995">
    <property type="component" value="Unassembled WGS sequence"/>
</dbReference>
<dbReference type="AlphaFoldDB" id="K3YNV7"/>
<proteinExistence type="predicted"/>
<dbReference type="HOGENOM" id="CLU_3411216_0_0_1"/>
<dbReference type="Gramene" id="KQL00771">
    <property type="protein sequence ID" value="KQL00771"/>
    <property type="gene ID" value="SETIT_015949mg"/>
</dbReference>
<dbReference type="EnsemblPlants" id="KQL00771">
    <property type="protein sequence ID" value="KQL00771"/>
    <property type="gene ID" value="SETIT_015949mg"/>
</dbReference>